<keyword evidence="2" id="KW-1185">Reference proteome</keyword>
<evidence type="ECO:0000313" key="1">
    <source>
        <dbReference type="EMBL" id="KAG8557045.1"/>
    </source>
</evidence>
<comment type="caution">
    <text evidence="1">The sequence shown here is derived from an EMBL/GenBank/DDBJ whole genome shotgun (WGS) entry which is preliminary data.</text>
</comment>
<proteinExistence type="predicted"/>
<accession>A0AAV7AC09</accession>
<organism evidence="1 2">
    <name type="scientific">Engystomops pustulosus</name>
    <name type="common">Tungara frog</name>
    <name type="synonym">Physalaemus pustulosus</name>
    <dbReference type="NCBI Taxonomy" id="76066"/>
    <lineage>
        <taxon>Eukaryota</taxon>
        <taxon>Metazoa</taxon>
        <taxon>Chordata</taxon>
        <taxon>Craniata</taxon>
        <taxon>Vertebrata</taxon>
        <taxon>Euteleostomi</taxon>
        <taxon>Amphibia</taxon>
        <taxon>Batrachia</taxon>
        <taxon>Anura</taxon>
        <taxon>Neobatrachia</taxon>
        <taxon>Hyloidea</taxon>
        <taxon>Leptodactylidae</taxon>
        <taxon>Leiuperinae</taxon>
        <taxon>Engystomops</taxon>
    </lineage>
</organism>
<dbReference type="SUPFAM" id="SSF55486">
    <property type="entry name" value="Metalloproteases ('zincins'), catalytic domain"/>
    <property type="match status" value="1"/>
</dbReference>
<sequence>MVVADNKMVEYHGANLQHYVLTLMSIVASIYKDPSIGNLINIAIVKFAVVLDEKEGPSISYNPQTTLKNFAYGSRPRTPR</sequence>
<gene>
    <name evidence="1" type="ORF">GDO81_018305</name>
</gene>
<dbReference type="Gene3D" id="3.40.390.10">
    <property type="entry name" value="Collagenase (Catalytic Domain)"/>
    <property type="match status" value="1"/>
</dbReference>
<dbReference type="Proteomes" id="UP000824782">
    <property type="component" value="Unassembled WGS sequence"/>
</dbReference>
<dbReference type="AlphaFoldDB" id="A0AAV7AC09"/>
<protein>
    <submittedName>
        <fullName evidence="1">Uncharacterized protein</fullName>
    </submittedName>
</protein>
<evidence type="ECO:0000313" key="2">
    <source>
        <dbReference type="Proteomes" id="UP000824782"/>
    </source>
</evidence>
<dbReference type="GO" id="GO:0008237">
    <property type="term" value="F:metallopeptidase activity"/>
    <property type="evidence" value="ECO:0007669"/>
    <property type="project" value="InterPro"/>
</dbReference>
<name>A0AAV7AC09_ENGPU</name>
<dbReference type="InterPro" id="IPR024079">
    <property type="entry name" value="MetalloPept_cat_dom_sf"/>
</dbReference>
<reference evidence="1" key="1">
    <citation type="thesis" date="2020" institute="ProQuest LLC" country="789 East Eisenhower Parkway, Ann Arbor, MI, USA">
        <title>Comparative Genomics and Chromosome Evolution.</title>
        <authorList>
            <person name="Mudd A.B."/>
        </authorList>
    </citation>
    <scope>NUCLEOTIDE SEQUENCE</scope>
    <source>
        <strain evidence="1">237g6f4</strain>
        <tissue evidence="1">Blood</tissue>
    </source>
</reference>
<dbReference type="EMBL" id="WNYA01000009">
    <property type="protein sequence ID" value="KAG8557045.1"/>
    <property type="molecule type" value="Genomic_DNA"/>
</dbReference>